<dbReference type="EMBL" id="JBHSBM010000040">
    <property type="protein sequence ID" value="MFC4061986.1"/>
    <property type="molecule type" value="Genomic_DNA"/>
</dbReference>
<comment type="caution">
    <text evidence="1">The sequence shown here is derived from an EMBL/GenBank/DDBJ whole genome shotgun (WGS) entry which is preliminary data.</text>
</comment>
<name>A0ABV8ICY2_9ACTN</name>
<dbReference type="SUPFAM" id="SSF51679">
    <property type="entry name" value="Bacterial luciferase-like"/>
    <property type="match status" value="1"/>
</dbReference>
<dbReference type="Proteomes" id="UP001595850">
    <property type="component" value="Unassembled WGS sequence"/>
</dbReference>
<proteinExistence type="predicted"/>
<dbReference type="RefSeq" id="WP_377292687.1">
    <property type="nucleotide sequence ID" value="NZ_JBHSBM010000040.1"/>
</dbReference>
<protein>
    <submittedName>
        <fullName evidence="1">Uncharacterized protein</fullName>
    </submittedName>
</protein>
<accession>A0ABV8ICY2</accession>
<dbReference type="InterPro" id="IPR036661">
    <property type="entry name" value="Luciferase-like_sf"/>
</dbReference>
<sequence length="192" mass="20491">MLAQGRDAPLVGELADAAPAEMLGVVAQHYPQEEARAEIEGWLAAHGGDVEPLLQAVRDCPFRTRASALLGTLVACLDDGPALLERLRRDPVLGPIAVAALVEDGRLRPEELTERESALMLAEGMLGLLEVGGPEAVREQIESLAGPGAELTELVLGSGHPDETGLEEFRTLVALPLQSRGRPTGHGRRHRR</sequence>
<evidence type="ECO:0000313" key="2">
    <source>
        <dbReference type="Proteomes" id="UP001595850"/>
    </source>
</evidence>
<reference evidence="2" key="1">
    <citation type="journal article" date="2019" name="Int. J. Syst. Evol. Microbiol.">
        <title>The Global Catalogue of Microorganisms (GCM) 10K type strain sequencing project: providing services to taxonomists for standard genome sequencing and annotation.</title>
        <authorList>
            <consortium name="The Broad Institute Genomics Platform"/>
            <consortium name="The Broad Institute Genome Sequencing Center for Infectious Disease"/>
            <person name="Wu L."/>
            <person name="Ma J."/>
        </authorList>
    </citation>
    <scope>NUCLEOTIDE SEQUENCE [LARGE SCALE GENOMIC DNA]</scope>
    <source>
        <strain evidence="2">TBRC 4489</strain>
    </source>
</reference>
<keyword evidence="2" id="KW-1185">Reference proteome</keyword>
<organism evidence="1 2">
    <name type="scientific">Planomonospora corallina</name>
    <dbReference type="NCBI Taxonomy" id="1806052"/>
    <lineage>
        <taxon>Bacteria</taxon>
        <taxon>Bacillati</taxon>
        <taxon>Actinomycetota</taxon>
        <taxon>Actinomycetes</taxon>
        <taxon>Streptosporangiales</taxon>
        <taxon>Streptosporangiaceae</taxon>
        <taxon>Planomonospora</taxon>
    </lineage>
</organism>
<evidence type="ECO:0000313" key="1">
    <source>
        <dbReference type="EMBL" id="MFC4061986.1"/>
    </source>
</evidence>
<gene>
    <name evidence="1" type="ORF">ACFOWE_27100</name>
</gene>